<name>A0A3P3Y888_PLABS</name>
<geneLocation type="mitochondrion" evidence="1"/>
<organism evidence="1 2">
    <name type="scientific">Plasmodiophora brassicae</name>
    <name type="common">Clubroot disease agent</name>
    <dbReference type="NCBI Taxonomy" id="37360"/>
    <lineage>
        <taxon>Eukaryota</taxon>
        <taxon>Sar</taxon>
        <taxon>Rhizaria</taxon>
        <taxon>Endomyxa</taxon>
        <taxon>Phytomyxea</taxon>
        <taxon>Plasmodiophorida</taxon>
        <taxon>Plasmodiophoridae</taxon>
        <taxon>Plasmodiophora</taxon>
    </lineage>
</organism>
<sequence>MEAASGTVAHLWGGRGIYHARHEFQAALRRVCTVKDQPLPDRFPAWVDMTFDELTRPAPTPITPAARPSSLSSYSMSQSLSDAEPQPQALVSFPKFWDYLAGDLLFVACVERNPSGLPVYVQAAISHGEHPTRAAALNGTFDDLVGSVFERYATAGQLRLPEFGQFLQHYQFAYGALRSMATQTADAGQVWDECFALGPDDAITITDFRVIFEPDGLLCPDPGSEWRTRQALEFLVQPSRVEVEVANTGPRQQQPPVRALRSEDIEAPVDVGGVSQRRRRRCCCLRLS</sequence>
<dbReference type="Proteomes" id="UP000290189">
    <property type="component" value="Unassembled WGS sequence"/>
</dbReference>
<protein>
    <submittedName>
        <fullName evidence="1">Uncharacterized protein</fullName>
    </submittedName>
</protein>
<dbReference type="AlphaFoldDB" id="A0A3P3Y888"/>
<accession>A0A3P3Y888</accession>
<dbReference type="EMBL" id="OVEO01000005">
    <property type="protein sequence ID" value="SPQ96379.1"/>
    <property type="molecule type" value="Genomic_DNA"/>
</dbReference>
<gene>
    <name evidence="1" type="ORF">PLBR_LOCUS3594</name>
</gene>
<keyword evidence="1" id="KW-0496">Mitochondrion</keyword>
<evidence type="ECO:0000313" key="2">
    <source>
        <dbReference type="Proteomes" id="UP000290189"/>
    </source>
</evidence>
<proteinExistence type="predicted"/>
<evidence type="ECO:0000313" key="1">
    <source>
        <dbReference type="EMBL" id="SPQ96379.1"/>
    </source>
</evidence>
<reference evidence="1 2" key="1">
    <citation type="submission" date="2018-03" db="EMBL/GenBank/DDBJ databases">
        <authorList>
            <person name="Fogelqvist J."/>
        </authorList>
    </citation>
    <scope>NUCLEOTIDE SEQUENCE [LARGE SCALE GENOMIC DNA]</scope>
</reference>